<dbReference type="InterPro" id="IPR013320">
    <property type="entry name" value="ConA-like_dom_sf"/>
</dbReference>
<evidence type="ECO:0000259" key="4">
    <source>
        <dbReference type="SMART" id="SM00560"/>
    </source>
</evidence>
<dbReference type="EMBL" id="DYUD01000016">
    <property type="protein sequence ID" value="HJG88839.1"/>
    <property type="molecule type" value="Genomic_DNA"/>
</dbReference>
<dbReference type="NCBIfam" id="TIGR04183">
    <property type="entry name" value="Por_Secre_tail"/>
    <property type="match status" value="1"/>
</dbReference>
<sequence length="1288" mass="143394">MKNSIQQLTIFTLLCFFSFSSHAREFAFGYSDTRLTIQAGEFEGVHTLGDGVNAPNLNNGYWRWNRDGNIFTIGSLDFTDLDLNKIAVEYSYNNSDPNPRFEIYLSDPTVAENKIAEVAITNTGGWDNEQDFQESFTTDINLPENIAGIHPFYLKLAGGVPNVKSISLERTFDGIDPDGSYALQFPGGRNYVSVNHFPVTEELSVEAWIRTDQSSTGSIVTWKNPENNGEAVLFRVESGKLEFGEWIGGKWNSYKSTANVNTGSWLHVAAVRGPGSLKLYINGTESYSNTATALPNSLSHTTTLSIGAIQTDTSGGINPDEVFIGNIDEVRIWQRTLSETEINQNMLSSTPVNSEKLKACFNFNGNVSDQSGNGNHGTIVGSLTYVPSDILHAPELSLLAFEEEAGHMPLIKAKGNKTGTLFWAIAQSTTAVPTPEAIEAGGDFTACGNFAYTYANAEIQQSLTHIALEQGQSYRIHGTLKVGAHYSAVFSSSAFTYQALQQLPAGWFNTDVGSAGVKGSTTYADNRFTIAGSGSDISGNRDAFQYACLERSGDTELTAYIESQENTNGWAKSGVMIRSSLDDNAGFIMMAVAPEGGIHFSYRNETNWNQKMYFSDKTINAPIWLKLIYKEGYALGYYSADGVTWERVQYPVRLATSGTYYAGLAVCSHDNSRLGTSTFSQVAVDEPDASVITKEKGAYFSQKSYIDDPIPVFSEDKDELPAPILDANPEWIDLYWKAWEIAFSHIIKPQAGSNHISNYYDDSFNSDIFQWDIIFMTLFGKYANHLFPAAHSLNNFYANQHKDGLIVRQITLQGDDAVMGDPALIFPPLFSWAEMENYKITPDKERLRQVLPVLEKYVEYIEGYHRGWDTEHQLYWTHGYASGMDNTPRDNGRPNGHSSSDHQGWTDLSAQMVIQCKNIADLCHELGESEKETYYRNMANEIGKRINQFMWNEADGLYYDVDVDSRQTFHKTIACFWPMLAEITSDEQNERLVANLKDPQLFWRDMVFPTLAADQPEYKDHGGYWLGGVWAPTNYATIKGLSVQGYHALAKEASERYVEGMNQVYKATGTIWENYAPEKINGNFRQGVSGGDGQHDCRSNFVGWSGLGPISLLIEEIIGIQADGVKNQVVWYLDRLDRNGIKKLHFGNGIITDLICDEREQDSSDAFLTVTSNKPYELIVYKSGTEYKFSVAAGENHLVCSTATDINHPGKEDETRLFPNPAQETLFLTQKGEGKCDVKITDLLGRTQQHAVIDSPHAQLDISHLSRGNYLVILTTGHKSEVKNLIIE</sequence>
<dbReference type="SUPFAM" id="SSF48208">
    <property type="entry name" value="Six-hairpin glycosidases"/>
    <property type="match status" value="1"/>
</dbReference>
<dbReference type="GO" id="GO:0005993">
    <property type="term" value="P:trehalose catabolic process"/>
    <property type="evidence" value="ECO:0007669"/>
    <property type="project" value="TreeGrafter"/>
</dbReference>
<organism evidence="5 6">
    <name type="scientific">Barnesiella viscericola</name>
    <dbReference type="NCBI Taxonomy" id="397865"/>
    <lineage>
        <taxon>Bacteria</taxon>
        <taxon>Pseudomonadati</taxon>
        <taxon>Bacteroidota</taxon>
        <taxon>Bacteroidia</taxon>
        <taxon>Bacteroidales</taxon>
        <taxon>Barnesiellaceae</taxon>
        <taxon>Barnesiella</taxon>
    </lineage>
</organism>
<reference evidence="5" key="1">
    <citation type="journal article" date="2021" name="PeerJ">
        <title>Extensive microbial diversity within the chicken gut microbiome revealed by metagenomics and culture.</title>
        <authorList>
            <person name="Gilroy R."/>
            <person name="Ravi A."/>
            <person name="Getino M."/>
            <person name="Pursley I."/>
            <person name="Horton D.L."/>
            <person name="Alikhan N.F."/>
            <person name="Baker D."/>
            <person name="Gharbi K."/>
            <person name="Hall N."/>
            <person name="Watson M."/>
            <person name="Adriaenssens E.M."/>
            <person name="Foster-Nyarko E."/>
            <person name="Jarju S."/>
            <person name="Secka A."/>
            <person name="Antonio M."/>
            <person name="Oren A."/>
            <person name="Chaudhuri R.R."/>
            <person name="La Ragione R."/>
            <person name="Hildebrand F."/>
            <person name="Pallen M.J."/>
        </authorList>
    </citation>
    <scope>NUCLEOTIDE SEQUENCE</scope>
    <source>
        <strain evidence="5">CHK121-7720</strain>
    </source>
</reference>
<protein>
    <submittedName>
        <fullName evidence="5">T9SS type A sorting domain-containing protein</fullName>
    </submittedName>
</protein>
<keyword evidence="2" id="KW-1015">Disulfide bond</keyword>
<evidence type="ECO:0000256" key="3">
    <source>
        <dbReference type="SAM" id="SignalP"/>
    </source>
</evidence>
<keyword evidence="1 3" id="KW-0732">Signal</keyword>
<dbReference type="Gene3D" id="2.60.120.200">
    <property type="match status" value="2"/>
</dbReference>
<evidence type="ECO:0000313" key="6">
    <source>
        <dbReference type="Proteomes" id="UP000757103"/>
    </source>
</evidence>
<comment type="caution">
    <text evidence="5">The sequence shown here is derived from an EMBL/GenBank/DDBJ whole genome shotgun (WGS) entry which is preliminary data.</text>
</comment>
<dbReference type="SUPFAM" id="SSF49785">
    <property type="entry name" value="Galactose-binding domain-like"/>
    <property type="match status" value="1"/>
</dbReference>
<feature type="signal peptide" evidence="3">
    <location>
        <begin position="1"/>
        <end position="23"/>
    </location>
</feature>
<dbReference type="PANTHER" id="PTHR23403:SF1">
    <property type="entry name" value="TREHALASE"/>
    <property type="match status" value="1"/>
</dbReference>
<dbReference type="Pfam" id="PF18962">
    <property type="entry name" value="Por_Secre_tail"/>
    <property type="match status" value="1"/>
</dbReference>
<gene>
    <name evidence="5" type="ORF">K8U91_05105</name>
</gene>
<proteinExistence type="predicted"/>
<dbReference type="RefSeq" id="WP_273305870.1">
    <property type="nucleotide sequence ID" value="NZ_DYUD01000016.1"/>
</dbReference>
<dbReference type="GO" id="GO:0004555">
    <property type="term" value="F:alpha,alpha-trehalase activity"/>
    <property type="evidence" value="ECO:0007669"/>
    <property type="project" value="InterPro"/>
</dbReference>
<feature type="domain" description="LamG-like jellyroll fold" evidence="4">
    <location>
        <begin position="201"/>
        <end position="340"/>
    </location>
</feature>
<dbReference type="SUPFAM" id="SSF49899">
    <property type="entry name" value="Concanavalin A-like lectins/glucanases"/>
    <property type="match status" value="1"/>
</dbReference>
<evidence type="ECO:0000256" key="2">
    <source>
        <dbReference type="ARBA" id="ARBA00023157"/>
    </source>
</evidence>
<dbReference type="InterPro" id="IPR006558">
    <property type="entry name" value="LamG-like"/>
</dbReference>
<dbReference type="Gene3D" id="1.50.10.10">
    <property type="match status" value="1"/>
</dbReference>
<reference evidence="5" key="2">
    <citation type="submission" date="2021-09" db="EMBL/GenBank/DDBJ databases">
        <authorList>
            <person name="Gilroy R."/>
        </authorList>
    </citation>
    <scope>NUCLEOTIDE SEQUENCE</scope>
    <source>
        <strain evidence="5">CHK121-7720</strain>
    </source>
</reference>
<dbReference type="InterPro" id="IPR008979">
    <property type="entry name" value="Galactose-bd-like_sf"/>
</dbReference>
<dbReference type="InterPro" id="IPR026444">
    <property type="entry name" value="Secre_tail"/>
</dbReference>
<dbReference type="PANTHER" id="PTHR23403">
    <property type="entry name" value="TREHALASE"/>
    <property type="match status" value="1"/>
</dbReference>
<dbReference type="InterPro" id="IPR008928">
    <property type="entry name" value="6-hairpin_glycosidase_sf"/>
</dbReference>
<evidence type="ECO:0000313" key="5">
    <source>
        <dbReference type="EMBL" id="HJG88839.1"/>
    </source>
</evidence>
<feature type="chain" id="PRO_5037495330" evidence="3">
    <location>
        <begin position="24"/>
        <end position="1288"/>
    </location>
</feature>
<dbReference type="Gene3D" id="2.60.120.260">
    <property type="entry name" value="Galactose-binding domain-like"/>
    <property type="match status" value="1"/>
</dbReference>
<accession>A0A921SUZ3</accession>
<dbReference type="InterPro" id="IPR001661">
    <property type="entry name" value="Glyco_hydro_37"/>
</dbReference>
<dbReference type="Pfam" id="PF22422">
    <property type="entry name" value="MGH1-like_GH"/>
    <property type="match status" value="1"/>
</dbReference>
<dbReference type="InterPro" id="IPR012341">
    <property type="entry name" value="6hp_glycosidase-like_sf"/>
</dbReference>
<dbReference type="Proteomes" id="UP000757103">
    <property type="component" value="Unassembled WGS sequence"/>
</dbReference>
<evidence type="ECO:0000256" key="1">
    <source>
        <dbReference type="ARBA" id="ARBA00022729"/>
    </source>
</evidence>
<dbReference type="InterPro" id="IPR054491">
    <property type="entry name" value="MGH1-like_GH"/>
</dbReference>
<dbReference type="Pfam" id="PF13385">
    <property type="entry name" value="Laminin_G_3"/>
    <property type="match status" value="1"/>
</dbReference>
<name>A0A921SUZ3_9BACT</name>
<dbReference type="SMART" id="SM00560">
    <property type="entry name" value="LamGL"/>
    <property type="match status" value="1"/>
</dbReference>